<protein>
    <submittedName>
        <fullName evidence="1">Uncharacterized protein</fullName>
    </submittedName>
</protein>
<accession>X0YNP7</accession>
<sequence>CGVELKEGQLSIFYNEGMTINSELDTALREVLRKFGYHWWASGCNLITGVRDLAFKQVQEREDDYIEENR</sequence>
<gene>
    <name evidence="1" type="ORF">S01H1_82241</name>
</gene>
<comment type="caution">
    <text evidence="1">The sequence shown here is derived from an EMBL/GenBank/DDBJ whole genome shotgun (WGS) entry which is preliminary data.</text>
</comment>
<evidence type="ECO:0000313" key="1">
    <source>
        <dbReference type="EMBL" id="GAG48532.1"/>
    </source>
</evidence>
<name>X0YNP7_9ZZZZ</name>
<reference evidence="1" key="1">
    <citation type="journal article" date="2014" name="Front. Microbiol.">
        <title>High frequency of phylogenetically diverse reductive dehalogenase-homologous genes in deep subseafloor sedimentary metagenomes.</title>
        <authorList>
            <person name="Kawai M."/>
            <person name="Futagami T."/>
            <person name="Toyoda A."/>
            <person name="Takaki Y."/>
            <person name="Nishi S."/>
            <person name="Hori S."/>
            <person name="Arai W."/>
            <person name="Tsubouchi T."/>
            <person name="Morono Y."/>
            <person name="Uchiyama I."/>
            <person name="Ito T."/>
            <person name="Fujiyama A."/>
            <person name="Inagaki F."/>
            <person name="Takami H."/>
        </authorList>
    </citation>
    <scope>NUCLEOTIDE SEQUENCE</scope>
    <source>
        <strain evidence="1">Expedition CK06-06</strain>
    </source>
</reference>
<dbReference type="AlphaFoldDB" id="X0YNP7"/>
<proteinExistence type="predicted"/>
<feature type="non-terminal residue" evidence="1">
    <location>
        <position position="1"/>
    </location>
</feature>
<dbReference type="EMBL" id="BARS01055738">
    <property type="protein sequence ID" value="GAG48532.1"/>
    <property type="molecule type" value="Genomic_DNA"/>
</dbReference>
<organism evidence="1">
    <name type="scientific">marine sediment metagenome</name>
    <dbReference type="NCBI Taxonomy" id="412755"/>
    <lineage>
        <taxon>unclassified sequences</taxon>
        <taxon>metagenomes</taxon>
        <taxon>ecological metagenomes</taxon>
    </lineage>
</organism>